<keyword evidence="3" id="KW-1185">Reference proteome</keyword>
<feature type="transmembrane region" description="Helical" evidence="1">
    <location>
        <begin position="261"/>
        <end position="280"/>
    </location>
</feature>
<proteinExistence type="predicted"/>
<dbReference type="InterPro" id="IPR044708">
    <property type="entry name" value="CPR5"/>
</dbReference>
<dbReference type="OrthoDB" id="2017423at2759"/>
<feature type="transmembrane region" description="Helical" evidence="1">
    <location>
        <begin position="231"/>
        <end position="249"/>
    </location>
</feature>
<feature type="transmembrane region" description="Helical" evidence="1">
    <location>
        <begin position="164"/>
        <end position="186"/>
    </location>
</feature>
<accession>A0A835FZ90</accession>
<dbReference type="GO" id="GO:0010090">
    <property type="term" value="P:trichome morphogenesis"/>
    <property type="evidence" value="ECO:0007669"/>
    <property type="project" value="InterPro"/>
</dbReference>
<protein>
    <submittedName>
        <fullName evidence="2">Uncharacterized protein</fullName>
    </submittedName>
</protein>
<dbReference type="Proteomes" id="UP000636709">
    <property type="component" value="Unassembled WGS sequence"/>
</dbReference>
<evidence type="ECO:0000313" key="2">
    <source>
        <dbReference type="EMBL" id="KAF8779937.1"/>
    </source>
</evidence>
<dbReference type="GO" id="GO:0006952">
    <property type="term" value="P:defense response"/>
    <property type="evidence" value="ECO:0007669"/>
    <property type="project" value="InterPro"/>
</dbReference>
<evidence type="ECO:0000256" key="1">
    <source>
        <dbReference type="SAM" id="Phobius"/>
    </source>
</evidence>
<dbReference type="GO" id="GO:0010150">
    <property type="term" value="P:leaf senescence"/>
    <property type="evidence" value="ECO:0007669"/>
    <property type="project" value="InterPro"/>
</dbReference>
<keyword evidence="1" id="KW-0472">Membrane</keyword>
<keyword evidence="1" id="KW-0812">Transmembrane</keyword>
<dbReference type="EMBL" id="JACEFO010000153">
    <property type="protein sequence ID" value="KAF8779937.1"/>
    <property type="molecule type" value="Genomic_DNA"/>
</dbReference>
<sequence>MRNFEKSFGSTLITLHLINETPVCEQSGNSVPEIKLNGVDSQNWIHNDTPLSSMDNQIILHADVNHQLVHFPRSRSAPGIDRCVLSIFKRSVNEQARANELKELEIGLSVKELQLRESHLALSSESNELKKVKIRMGFEKACFKVEKFKTQMEDTRHTELLRKLIDMLLTSVVLMSVCFGYGTYIYSYKRITAVTSACAASSREYTSWWMPSSVLSFNSAFLHFRCNLIASMRISFGVLMISLIVWLIFQRSAMSAPNMPITFNGMLLGVFCGFFGRYCVDRLGGDGDVWLIFWETICFIHLLGNSWPSLLQRMLYGPISAPDRTKSVRPPYWARRYAFYVLVSLILPCLAGLLPFASMSDWKEHAVLYIKSRFSGSDIDD</sequence>
<organism evidence="2 3">
    <name type="scientific">Digitaria exilis</name>
    <dbReference type="NCBI Taxonomy" id="1010633"/>
    <lineage>
        <taxon>Eukaryota</taxon>
        <taxon>Viridiplantae</taxon>
        <taxon>Streptophyta</taxon>
        <taxon>Embryophyta</taxon>
        <taxon>Tracheophyta</taxon>
        <taxon>Spermatophyta</taxon>
        <taxon>Magnoliopsida</taxon>
        <taxon>Liliopsida</taxon>
        <taxon>Poales</taxon>
        <taxon>Poaceae</taxon>
        <taxon>PACMAD clade</taxon>
        <taxon>Panicoideae</taxon>
        <taxon>Panicodae</taxon>
        <taxon>Paniceae</taxon>
        <taxon>Anthephorinae</taxon>
        <taxon>Digitaria</taxon>
    </lineage>
</organism>
<dbReference type="PANTHER" id="PTHR35322:SF2">
    <property type="entry name" value="PROTEIN CPR-5"/>
    <property type="match status" value="1"/>
</dbReference>
<comment type="caution">
    <text evidence="2">The sequence shown here is derived from an EMBL/GenBank/DDBJ whole genome shotgun (WGS) entry which is preliminary data.</text>
</comment>
<gene>
    <name evidence="2" type="ORF">HU200_002207</name>
</gene>
<feature type="transmembrane region" description="Helical" evidence="1">
    <location>
        <begin position="337"/>
        <end position="357"/>
    </location>
</feature>
<reference evidence="2" key="1">
    <citation type="submission" date="2020-07" db="EMBL/GenBank/DDBJ databases">
        <title>Genome sequence and genetic diversity analysis of an under-domesticated orphan crop, white fonio (Digitaria exilis).</title>
        <authorList>
            <person name="Bennetzen J.L."/>
            <person name="Chen S."/>
            <person name="Ma X."/>
            <person name="Wang X."/>
            <person name="Yssel A.E.J."/>
            <person name="Chaluvadi S.R."/>
            <person name="Johnson M."/>
            <person name="Gangashetty P."/>
            <person name="Hamidou F."/>
            <person name="Sanogo M.D."/>
            <person name="Zwaenepoel A."/>
            <person name="Wallace J."/>
            <person name="Van De Peer Y."/>
            <person name="Van Deynze A."/>
        </authorList>
    </citation>
    <scope>NUCLEOTIDE SEQUENCE</scope>
    <source>
        <tissue evidence="2">Leaves</tissue>
    </source>
</reference>
<dbReference type="PANTHER" id="PTHR35322">
    <property type="entry name" value="PROTEIN CPR-5"/>
    <property type="match status" value="1"/>
</dbReference>
<dbReference type="AlphaFoldDB" id="A0A835FZ90"/>
<evidence type="ECO:0000313" key="3">
    <source>
        <dbReference type="Proteomes" id="UP000636709"/>
    </source>
</evidence>
<keyword evidence="1" id="KW-1133">Transmembrane helix</keyword>
<name>A0A835FZ90_9POAL</name>
<feature type="transmembrane region" description="Helical" evidence="1">
    <location>
        <begin position="289"/>
        <end position="307"/>
    </location>
</feature>